<evidence type="ECO:0000256" key="2">
    <source>
        <dbReference type="SAM" id="SignalP"/>
    </source>
</evidence>
<feature type="region of interest" description="Disordered" evidence="1">
    <location>
        <begin position="372"/>
        <end position="396"/>
    </location>
</feature>
<evidence type="ECO:0000256" key="1">
    <source>
        <dbReference type="SAM" id="MobiDB-lite"/>
    </source>
</evidence>
<dbReference type="AlphaFoldDB" id="D2VYU1"/>
<dbReference type="VEuPathDB" id="AmoebaDB:NAEGRDRAFT_74241"/>
<keyword evidence="4" id="KW-1185">Reference proteome</keyword>
<feature type="chain" id="PRO_5003038754" evidence="2">
    <location>
        <begin position="26"/>
        <end position="396"/>
    </location>
</feature>
<sequence length="396" mass="46597">MKNSALKSILLGLAFIALSAMVVMGTAPQKPVSKPTDTYGDHQQYCYNKCTHYKTIQGKCVDYEWVGTKKECCDWKTVGKGKCLEYKKTHKCDKYSKNEKICLGHGYKQFCTKVTKHKICAKYEWKELCKHHGKNNACDEYAYHFICTKYGHSARCAEETYVPKIKYFHKKRCAKYSVHQYCAKYKKLSRTVAKWVPVSKKHYKGWIDHYYKQVLEKKYHTICVAYAKRKTCTKYENVKFAKKIGYEKKCVKIVRRKYCVAKQKAKFCTKWTPSKFCDLKEKVRICKAFREDKFCCDYTAKPYCTQYKTLKPRCIKRSFKKHCVKKSPGYKVCVKYNFVGGKRICKKHADKSVCAKKKRVCTKVDTYKPPKKVDTYKPPKKVDTYKPPKKVDTYKK</sequence>
<dbReference type="Proteomes" id="UP000006671">
    <property type="component" value="Unassembled WGS sequence"/>
</dbReference>
<feature type="signal peptide" evidence="2">
    <location>
        <begin position="1"/>
        <end position="25"/>
    </location>
</feature>
<dbReference type="STRING" id="5762.D2VYU1"/>
<protein>
    <submittedName>
        <fullName evidence="3">Predicted protein</fullName>
    </submittedName>
</protein>
<evidence type="ECO:0000313" key="3">
    <source>
        <dbReference type="EMBL" id="EFC37968.1"/>
    </source>
</evidence>
<gene>
    <name evidence="3" type="ORF">NAEGRDRAFT_74241</name>
</gene>
<accession>D2VYU1</accession>
<proteinExistence type="predicted"/>
<keyword evidence="2" id="KW-0732">Signal</keyword>
<dbReference type="KEGG" id="ngr:NAEGRDRAFT_74241"/>
<dbReference type="RefSeq" id="XP_002670712.1">
    <property type="nucleotide sequence ID" value="XM_002670666.1"/>
</dbReference>
<dbReference type="GeneID" id="8857857"/>
<dbReference type="InParanoid" id="D2VYU1"/>
<dbReference type="OrthoDB" id="10256958at2759"/>
<dbReference type="EMBL" id="GG738912">
    <property type="protein sequence ID" value="EFC37968.1"/>
    <property type="molecule type" value="Genomic_DNA"/>
</dbReference>
<evidence type="ECO:0000313" key="4">
    <source>
        <dbReference type="Proteomes" id="UP000006671"/>
    </source>
</evidence>
<reference evidence="3 4" key="1">
    <citation type="journal article" date="2010" name="Cell">
        <title>The genome of Naegleria gruberi illuminates early eukaryotic versatility.</title>
        <authorList>
            <person name="Fritz-Laylin L.K."/>
            <person name="Prochnik S.E."/>
            <person name="Ginger M.L."/>
            <person name="Dacks J.B."/>
            <person name="Carpenter M.L."/>
            <person name="Field M.C."/>
            <person name="Kuo A."/>
            <person name="Paredez A."/>
            <person name="Chapman J."/>
            <person name="Pham J."/>
            <person name="Shu S."/>
            <person name="Neupane R."/>
            <person name="Cipriano M."/>
            <person name="Mancuso J."/>
            <person name="Tu H."/>
            <person name="Salamov A."/>
            <person name="Lindquist E."/>
            <person name="Shapiro H."/>
            <person name="Lucas S."/>
            <person name="Grigoriev I.V."/>
            <person name="Cande W.Z."/>
            <person name="Fulton C."/>
            <person name="Rokhsar D.S."/>
            <person name="Dawson S.C."/>
        </authorList>
    </citation>
    <scope>NUCLEOTIDE SEQUENCE [LARGE SCALE GENOMIC DNA]</scope>
    <source>
        <strain evidence="3 4">NEG-M</strain>
    </source>
</reference>
<name>D2VYU1_NAEGR</name>
<organism evidence="4">
    <name type="scientific">Naegleria gruberi</name>
    <name type="common">Amoeba</name>
    <dbReference type="NCBI Taxonomy" id="5762"/>
    <lineage>
        <taxon>Eukaryota</taxon>
        <taxon>Discoba</taxon>
        <taxon>Heterolobosea</taxon>
        <taxon>Tetramitia</taxon>
        <taxon>Eutetramitia</taxon>
        <taxon>Vahlkampfiidae</taxon>
        <taxon>Naegleria</taxon>
    </lineage>
</organism>